<evidence type="ECO:0000256" key="9">
    <source>
        <dbReference type="ARBA" id="ARBA00022723"/>
    </source>
</evidence>
<gene>
    <name evidence="14" type="primary">hisI</name>
    <name evidence="16" type="ORF">GGQ54_000191</name>
</gene>
<dbReference type="GO" id="GO:0000287">
    <property type="term" value="F:magnesium ion binding"/>
    <property type="evidence" value="ECO:0007669"/>
    <property type="project" value="UniProtKB-UniRule"/>
</dbReference>
<dbReference type="HAMAP" id="MF_01021">
    <property type="entry name" value="HisI"/>
    <property type="match status" value="1"/>
</dbReference>
<evidence type="ECO:0000256" key="6">
    <source>
        <dbReference type="ARBA" id="ARBA00008299"/>
    </source>
</evidence>
<comment type="subunit">
    <text evidence="14">Homodimer.</text>
</comment>
<dbReference type="Gene3D" id="3.10.20.810">
    <property type="entry name" value="Phosphoribosyl-AMP cyclohydrolase"/>
    <property type="match status" value="1"/>
</dbReference>
<evidence type="ECO:0000256" key="5">
    <source>
        <dbReference type="ARBA" id="ARBA00007731"/>
    </source>
</evidence>
<dbReference type="GO" id="GO:0004636">
    <property type="term" value="F:phosphoribosyl-ATP diphosphatase activity"/>
    <property type="evidence" value="ECO:0007669"/>
    <property type="project" value="UniProtKB-EC"/>
</dbReference>
<dbReference type="UniPathway" id="UPA00031">
    <property type="reaction ID" value="UER00008"/>
</dbReference>
<keyword evidence="13 14" id="KW-0368">Histidine biosynthesis</keyword>
<keyword evidence="17" id="KW-1185">Reference proteome</keyword>
<dbReference type="EC" id="3.5.4.19" evidence="14"/>
<evidence type="ECO:0000256" key="7">
    <source>
        <dbReference type="ARBA" id="ARBA00022490"/>
    </source>
</evidence>
<evidence type="ECO:0000256" key="8">
    <source>
        <dbReference type="ARBA" id="ARBA00022605"/>
    </source>
</evidence>
<keyword evidence="9 14" id="KW-0479">Metal-binding</keyword>
<keyword evidence="8 14" id="KW-0028">Amino-acid biosynthesis</keyword>
<comment type="function">
    <text evidence="14">Catalyzes the hydrolysis of the adenine ring of phosphoribosyl-AMP.</text>
</comment>
<evidence type="ECO:0000256" key="10">
    <source>
        <dbReference type="ARBA" id="ARBA00022801"/>
    </source>
</evidence>
<dbReference type="InterPro" id="IPR038019">
    <property type="entry name" value="PRib_AMP_CycHydrolase_sf"/>
</dbReference>
<comment type="similarity">
    <text evidence="5">In the C-terminal section; belongs to the PRA-PH family.</text>
</comment>
<comment type="catalytic activity">
    <reaction evidence="2">
        <text>1-(5-phospho-beta-D-ribosyl)-ATP + H2O = 1-(5-phospho-beta-D-ribosyl)-5'-AMP + diphosphate + H(+)</text>
        <dbReference type="Rhea" id="RHEA:22828"/>
        <dbReference type="ChEBI" id="CHEBI:15377"/>
        <dbReference type="ChEBI" id="CHEBI:15378"/>
        <dbReference type="ChEBI" id="CHEBI:33019"/>
        <dbReference type="ChEBI" id="CHEBI:59457"/>
        <dbReference type="ChEBI" id="CHEBI:73183"/>
        <dbReference type="EC" id="3.6.1.31"/>
    </reaction>
</comment>
<evidence type="ECO:0000256" key="12">
    <source>
        <dbReference type="ARBA" id="ARBA00022842"/>
    </source>
</evidence>
<organism evidence="16 17">
    <name type="scientific">Naumannella cuiyingiana</name>
    <dbReference type="NCBI Taxonomy" id="1347891"/>
    <lineage>
        <taxon>Bacteria</taxon>
        <taxon>Bacillati</taxon>
        <taxon>Actinomycetota</taxon>
        <taxon>Actinomycetes</taxon>
        <taxon>Propionibacteriales</taxon>
        <taxon>Propionibacteriaceae</taxon>
        <taxon>Naumannella</taxon>
    </lineage>
</organism>
<keyword evidence="11 14" id="KW-0862">Zinc</keyword>
<dbReference type="InterPro" id="IPR026660">
    <property type="entry name" value="PRA-CH"/>
</dbReference>
<comment type="pathway">
    <text evidence="4">Amino-acid biosynthesis; L-histidine biosynthesis; L-histidine from 5-phospho-alpha-D-ribose 1-diphosphate: step 2/9.</text>
</comment>
<evidence type="ECO:0000256" key="3">
    <source>
        <dbReference type="ARBA" id="ARBA00005169"/>
    </source>
</evidence>
<dbReference type="GO" id="GO:0000105">
    <property type="term" value="P:L-histidine biosynthetic process"/>
    <property type="evidence" value="ECO:0007669"/>
    <property type="project" value="UniProtKB-UniRule"/>
</dbReference>
<dbReference type="PANTHER" id="PTHR42945">
    <property type="entry name" value="HISTIDINE BIOSYNTHESIS BIFUNCTIONAL PROTEIN"/>
    <property type="match status" value="1"/>
</dbReference>
<name>A0A7Z0D6G4_9ACTN</name>
<evidence type="ECO:0000256" key="4">
    <source>
        <dbReference type="ARBA" id="ARBA00005204"/>
    </source>
</evidence>
<dbReference type="SUPFAM" id="SSF141734">
    <property type="entry name" value="HisI-like"/>
    <property type="match status" value="1"/>
</dbReference>
<comment type="cofactor">
    <cofactor evidence="14">
        <name>Mg(2+)</name>
        <dbReference type="ChEBI" id="CHEBI:18420"/>
    </cofactor>
    <text evidence="14">Binds 1 Mg(2+) ion per subunit.</text>
</comment>
<dbReference type="GO" id="GO:0004635">
    <property type="term" value="F:phosphoribosyl-AMP cyclohydrolase activity"/>
    <property type="evidence" value="ECO:0007669"/>
    <property type="project" value="UniProtKB-UniRule"/>
</dbReference>
<sequence length="129" mass="13318">MSEAGVTTDVAAVRFGPDGLVPGIVQDATDGRVLMLAWLNAEALRATLTTGLATFWSRSRGELWVKGATSGNTQAVREVRHDCDGDALLIKVVPAGPACHTGAETCFDEGELPLAGSDGGELPLAGKRG</sequence>
<dbReference type="GO" id="GO:0005737">
    <property type="term" value="C:cytoplasm"/>
    <property type="evidence" value="ECO:0007669"/>
    <property type="project" value="UniProtKB-SubCell"/>
</dbReference>
<evidence type="ECO:0000256" key="13">
    <source>
        <dbReference type="ARBA" id="ARBA00023102"/>
    </source>
</evidence>
<keyword evidence="10 14" id="KW-0378">Hydrolase</keyword>
<comment type="similarity">
    <text evidence="14">Belongs to the PRA-CH family.</text>
</comment>
<dbReference type="GO" id="GO:0008270">
    <property type="term" value="F:zinc ion binding"/>
    <property type="evidence" value="ECO:0007669"/>
    <property type="project" value="UniProtKB-UniRule"/>
</dbReference>
<dbReference type="InterPro" id="IPR002496">
    <property type="entry name" value="PRib_AMP_CycHydrolase_dom"/>
</dbReference>
<feature type="binding site" evidence="14">
    <location>
        <position position="99"/>
    </location>
    <ligand>
        <name>Zn(2+)</name>
        <dbReference type="ChEBI" id="CHEBI:29105"/>
        <note>ligand shared between dimeric partners</note>
    </ligand>
</feature>
<evidence type="ECO:0000256" key="1">
    <source>
        <dbReference type="ARBA" id="ARBA00000024"/>
    </source>
</evidence>
<feature type="binding site" evidence="14">
    <location>
        <position position="84"/>
    </location>
    <ligand>
        <name>Mg(2+)</name>
        <dbReference type="ChEBI" id="CHEBI:18420"/>
    </ligand>
</feature>
<dbReference type="Pfam" id="PF01502">
    <property type="entry name" value="PRA-CH"/>
    <property type="match status" value="1"/>
</dbReference>
<dbReference type="PANTHER" id="PTHR42945:SF11">
    <property type="entry name" value="PHOSPHORIBOSYL-AMP CYCLOHYDROLASE"/>
    <property type="match status" value="1"/>
</dbReference>
<comment type="caution">
    <text evidence="16">The sequence shown here is derived from an EMBL/GenBank/DDBJ whole genome shotgun (WGS) entry which is preliminary data.</text>
</comment>
<accession>A0A7Z0D6G4</accession>
<feature type="binding site" evidence="14">
    <location>
        <position position="106"/>
    </location>
    <ligand>
        <name>Zn(2+)</name>
        <dbReference type="ChEBI" id="CHEBI:29105"/>
        <note>ligand shared between dimeric partners</note>
    </ligand>
</feature>
<evidence type="ECO:0000259" key="15">
    <source>
        <dbReference type="Pfam" id="PF01502"/>
    </source>
</evidence>
<dbReference type="AlphaFoldDB" id="A0A7Z0D6G4"/>
<feature type="domain" description="Phosphoribosyl-AMP cyclohydrolase" evidence="15">
    <location>
        <begin position="35"/>
        <end position="107"/>
    </location>
</feature>
<evidence type="ECO:0000313" key="16">
    <source>
        <dbReference type="EMBL" id="NYI69631.1"/>
    </source>
</evidence>
<reference evidence="16 17" key="1">
    <citation type="submission" date="2020-07" db="EMBL/GenBank/DDBJ databases">
        <title>Sequencing the genomes of 1000 actinobacteria strains.</title>
        <authorList>
            <person name="Klenk H.-P."/>
        </authorList>
    </citation>
    <scope>NUCLEOTIDE SEQUENCE [LARGE SCALE GENOMIC DNA]</scope>
    <source>
        <strain evidence="16 17">DSM 103164</strain>
    </source>
</reference>
<comment type="similarity">
    <text evidence="6">In the N-terminal section; belongs to the PRA-CH family.</text>
</comment>
<comment type="cofactor">
    <cofactor evidence="14">
        <name>Zn(2+)</name>
        <dbReference type="ChEBI" id="CHEBI:29105"/>
    </cofactor>
    <text evidence="14">Binds 1 zinc ion per subunit.</text>
</comment>
<feature type="binding site" evidence="14">
    <location>
        <position position="83"/>
    </location>
    <ligand>
        <name>Zn(2+)</name>
        <dbReference type="ChEBI" id="CHEBI:29105"/>
        <note>ligand shared between dimeric partners</note>
    </ligand>
</feature>
<feature type="binding site" evidence="14">
    <location>
        <position position="82"/>
    </location>
    <ligand>
        <name>Mg(2+)</name>
        <dbReference type="ChEBI" id="CHEBI:18420"/>
    </ligand>
</feature>
<evidence type="ECO:0000313" key="17">
    <source>
        <dbReference type="Proteomes" id="UP000527616"/>
    </source>
</evidence>
<evidence type="ECO:0000256" key="14">
    <source>
        <dbReference type="HAMAP-Rule" id="MF_01021"/>
    </source>
</evidence>
<comment type="pathway">
    <text evidence="3 14">Amino-acid biosynthesis; L-histidine biosynthesis; L-histidine from 5-phospho-alpha-D-ribose 1-diphosphate: step 3/9.</text>
</comment>
<evidence type="ECO:0000256" key="11">
    <source>
        <dbReference type="ARBA" id="ARBA00022833"/>
    </source>
</evidence>
<protein>
    <recommendedName>
        <fullName evidence="14">Phosphoribosyl-AMP cyclohydrolase</fullName>
        <shortName evidence="14">PRA-CH</shortName>
        <ecNumber evidence="14">3.5.4.19</ecNumber>
    </recommendedName>
</protein>
<comment type="catalytic activity">
    <reaction evidence="1 14">
        <text>1-(5-phospho-beta-D-ribosyl)-5'-AMP + H2O = 1-(5-phospho-beta-D-ribosyl)-5-[(5-phospho-beta-D-ribosylamino)methylideneamino]imidazole-4-carboxamide</text>
        <dbReference type="Rhea" id="RHEA:20049"/>
        <dbReference type="ChEBI" id="CHEBI:15377"/>
        <dbReference type="ChEBI" id="CHEBI:58435"/>
        <dbReference type="ChEBI" id="CHEBI:59457"/>
        <dbReference type="EC" id="3.5.4.19"/>
    </reaction>
</comment>
<feature type="binding site" evidence="14">
    <location>
        <position position="86"/>
    </location>
    <ligand>
        <name>Mg(2+)</name>
        <dbReference type="ChEBI" id="CHEBI:18420"/>
    </ligand>
</feature>
<evidence type="ECO:0000256" key="2">
    <source>
        <dbReference type="ARBA" id="ARBA00001460"/>
    </source>
</evidence>
<keyword evidence="12 14" id="KW-0460">Magnesium</keyword>
<dbReference type="NCBIfam" id="NF000768">
    <property type="entry name" value="PRK00051.1"/>
    <property type="match status" value="1"/>
</dbReference>
<dbReference type="EMBL" id="JACBZS010000001">
    <property type="protein sequence ID" value="NYI69631.1"/>
    <property type="molecule type" value="Genomic_DNA"/>
</dbReference>
<proteinExistence type="inferred from homology"/>
<keyword evidence="7 14" id="KW-0963">Cytoplasm</keyword>
<dbReference type="Proteomes" id="UP000527616">
    <property type="component" value="Unassembled WGS sequence"/>
</dbReference>
<dbReference type="RefSeq" id="WP_179443679.1">
    <property type="nucleotide sequence ID" value="NZ_JACBZS010000001.1"/>
</dbReference>
<comment type="subcellular location">
    <subcellularLocation>
        <location evidence="14">Cytoplasm</location>
    </subcellularLocation>
</comment>
<dbReference type="FunFam" id="3.10.20.810:FF:000001">
    <property type="entry name" value="Histidine biosynthesis bifunctional protein HisIE"/>
    <property type="match status" value="1"/>
</dbReference>